<comment type="caution">
    <text evidence="1">The sequence shown here is derived from an EMBL/GenBank/DDBJ whole genome shotgun (WGS) entry which is preliminary data.</text>
</comment>
<gene>
    <name evidence="1" type="ORF">ACFQY0_20175</name>
</gene>
<dbReference type="Proteomes" id="UP001596472">
    <property type="component" value="Unassembled WGS sequence"/>
</dbReference>
<proteinExistence type="predicted"/>
<accession>A0ABW2LD39</accession>
<sequence length="65" mass="7529">MSTPIVTFRELDREHRSEVARDAERLHTAQITPRALQSENAILPPNTRVRVRDLIGYAKKAYLQK</sequence>
<organism evidence="1 2">
    <name type="scientific">Haloferula chungangensis</name>
    <dbReference type="NCBI Taxonomy" id="1048331"/>
    <lineage>
        <taxon>Bacteria</taxon>
        <taxon>Pseudomonadati</taxon>
        <taxon>Verrucomicrobiota</taxon>
        <taxon>Verrucomicrobiia</taxon>
        <taxon>Verrucomicrobiales</taxon>
        <taxon>Verrucomicrobiaceae</taxon>
        <taxon>Haloferula</taxon>
    </lineage>
</organism>
<keyword evidence="2" id="KW-1185">Reference proteome</keyword>
<name>A0ABW2LD39_9BACT</name>
<reference evidence="2" key="1">
    <citation type="journal article" date="2019" name="Int. J. Syst. Evol. Microbiol.">
        <title>The Global Catalogue of Microorganisms (GCM) 10K type strain sequencing project: providing services to taxonomists for standard genome sequencing and annotation.</title>
        <authorList>
            <consortium name="The Broad Institute Genomics Platform"/>
            <consortium name="The Broad Institute Genome Sequencing Center for Infectious Disease"/>
            <person name="Wu L."/>
            <person name="Ma J."/>
        </authorList>
    </citation>
    <scope>NUCLEOTIDE SEQUENCE [LARGE SCALE GENOMIC DNA]</scope>
    <source>
        <strain evidence="2">CGMCC 4.1467</strain>
    </source>
</reference>
<evidence type="ECO:0000313" key="1">
    <source>
        <dbReference type="EMBL" id="MFC7339520.1"/>
    </source>
</evidence>
<dbReference type="EMBL" id="JBHTBS010000019">
    <property type="protein sequence ID" value="MFC7339520.1"/>
    <property type="molecule type" value="Genomic_DNA"/>
</dbReference>
<dbReference type="RefSeq" id="WP_379716493.1">
    <property type="nucleotide sequence ID" value="NZ_JBHTBS010000019.1"/>
</dbReference>
<evidence type="ECO:0000313" key="2">
    <source>
        <dbReference type="Proteomes" id="UP001596472"/>
    </source>
</evidence>
<protein>
    <submittedName>
        <fullName evidence="1">Uncharacterized protein</fullName>
    </submittedName>
</protein>